<dbReference type="InterPro" id="IPR049278">
    <property type="entry name" value="MS_channel_C"/>
</dbReference>
<evidence type="ECO:0000256" key="6">
    <source>
        <dbReference type="ARBA" id="ARBA00023136"/>
    </source>
</evidence>
<evidence type="ECO:0000256" key="4">
    <source>
        <dbReference type="ARBA" id="ARBA00022692"/>
    </source>
</evidence>
<evidence type="ECO:0000256" key="7">
    <source>
        <dbReference type="ARBA" id="ARBA00059688"/>
    </source>
</evidence>
<dbReference type="SUPFAM" id="SSF50182">
    <property type="entry name" value="Sm-like ribonucleoproteins"/>
    <property type="match status" value="1"/>
</dbReference>
<evidence type="ECO:0000313" key="13">
    <source>
        <dbReference type="Proteomes" id="UP000637359"/>
    </source>
</evidence>
<evidence type="ECO:0000259" key="11">
    <source>
        <dbReference type="Pfam" id="PF21088"/>
    </source>
</evidence>
<evidence type="ECO:0000256" key="2">
    <source>
        <dbReference type="ARBA" id="ARBA00008017"/>
    </source>
</evidence>
<feature type="transmembrane region" description="Helical" evidence="8">
    <location>
        <begin position="68"/>
        <end position="87"/>
    </location>
</feature>
<organism evidence="12 13">
    <name type="scientific">Ornithinibacillus hominis</name>
    <dbReference type="NCBI Taxonomy" id="2763055"/>
    <lineage>
        <taxon>Bacteria</taxon>
        <taxon>Bacillati</taxon>
        <taxon>Bacillota</taxon>
        <taxon>Bacilli</taxon>
        <taxon>Bacillales</taxon>
        <taxon>Bacillaceae</taxon>
        <taxon>Ornithinibacillus</taxon>
    </lineage>
</organism>
<dbReference type="Gene3D" id="3.30.70.100">
    <property type="match status" value="1"/>
</dbReference>
<dbReference type="AlphaFoldDB" id="A0A923L6I1"/>
<dbReference type="InterPro" id="IPR045276">
    <property type="entry name" value="YbiO_bact"/>
</dbReference>
<dbReference type="Pfam" id="PF21082">
    <property type="entry name" value="MS_channel_3rd"/>
    <property type="match status" value="1"/>
</dbReference>
<evidence type="ECO:0000256" key="1">
    <source>
        <dbReference type="ARBA" id="ARBA00004651"/>
    </source>
</evidence>
<comment type="function">
    <text evidence="7">May play a role in resistance to osmotic downshock.</text>
</comment>
<dbReference type="EMBL" id="JACOOL010000007">
    <property type="protein sequence ID" value="MBC5637351.1"/>
    <property type="molecule type" value="Genomic_DNA"/>
</dbReference>
<dbReference type="InterPro" id="IPR049142">
    <property type="entry name" value="MS_channel_1st"/>
</dbReference>
<keyword evidence="13" id="KW-1185">Reference proteome</keyword>
<accession>A0A923L6I1</accession>
<dbReference type="Gene3D" id="2.30.30.60">
    <property type="match status" value="1"/>
</dbReference>
<dbReference type="GO" id="GO:0005886">
    <property type="term" value="C:plasma membrane"/>
    <property type="evidence" value="ECO:0007669"/>
    <property type="project" value="UniProtKB-SubCell"/>
</dbReference>
<keyword evidence="4 8" id="KW-0812">Transmembrane</keyword>
<feature type="domain" description="Mechanosensitive ion channel MscS C-terminal" evidence="10">
    <location>
        <begin position="181"/>
        <end position="264"/>
    </location>
</feature>
<comment type="caution">
    <text evidence="12">The sequence shown here is derived from an EMBL/GenBank/DDBJ whole genome shotgun (WGS) entry which is preliminary data.</text>
</comment>
<dbReference type="Gene3D" id="1.10.287.1260">
    <property type="match status" value="1"/>
</dbReference>
<sequence length="276" mass="30659">MLDWIDDTNWTDLLLQVGNIAIRVIAIVILYFIVKSIGTRAIRKVFNRKQDEMNLGRAKTLESITQNIFTYFLLFIFAGFIFSIFQFDITTLLAGAGIVGLAIGFGAQGLVSDVVTGFFILLEQQIDVGDYVTVAGKDGVVEEVGLRTTKLRGMDGTLHFVPNREITNVSNHSRGNMRALVDIGISYDDDIDKATQILQQVCERIAVEDENIVEGPDVIGVQAFGASEVVLRVIAKTKNGEQWAVERNLRKAMKEAFDQNGIEIPFPHQVHINKNA</sequence>
<dbReference type="FunFam" id="2.30.30.60:FF:000001">
    <property type="entry name" value="MscS Mechanosensitive ion channel"/>
    <property type="match status" value="1"/>
</dbReference>
<dbReference type="Proteomes" id="UP000637359">
    <property type="component" value="Unassembled WGS sequence"/>
</dbReference>
<dbReference type="InterPro" id="IPR023408">
    <property type="entry name" value="MscS_beta-dom_sf"/>
</dbReference>
<dbReference type="RefSeq" id="WP_186870060.1">
    <property type="nucleotide sequence ID" value="NZ_JACOOL010000007.1"/>
</dbReference>
<feature type="transmembrane region" description="Helical" evidence="8">
    <location>
        <begin position="93"/>
        <end position="122"/>
    </location>
</feature>
<dbReference type="InterPro" id="IPR011066">
    <property type="entry name" value="MscS_channel_C_sf"/>
</dbReference>
<proteinExistence type="inferred from homology"/>
<feature type="domain" description="Mechanosensitive ion channel MscS" evidence="9">
    <location>
        <begin position="110"/>
        <end position="174"/>
    </location>
</feature>
<evidence type="ECO:0000256" key="8">
    <source>
        <dbReference type="SAM" id="Phobius"/>
    </source>
</evidence>
<dbReference type="GO" id="GO:0008381">
    <property type="term" value="F:mechanosensitive monoatomic ion channel activity"/>
    <property type="evidence" value="ECO:0007669"/>
    <property type="project" value="InterPro"/>
</dbReference>
<evidence type="ECO:0000259" key="9">
    <source>
        <dbReference type="Pfam" id="PF00924"/>
    </source>
</evidence>
<dbReference type="InterPro" id="IPR006685">
    <property type="entry name" value="MscS_channel_2nd"/>
</dbReference>
<feature type="transmembrane region" description="Helical" evidence="8">
    <location>
        <begin position="13"/>
        <end position="34"/>
    </location>
</feature>
<dbReference type="SUPFAM" id="SSF82861">
    <property type="entry name" value="Mechanosensitive channel protein MscS (YggB), transmembrane region"/>
    <property type="match status" value="1"/>
</dbReference>
<feature type="domain" description="Mechanosensitive ion channel transmembrane helices 2/3" evidence="11">
    <location>
        <begin position="67"/>
        <end position="108"/>
    </location>
</feature>
<evidence type="ECO:0000259" key="10">
    <source>
        <dbReference type="Pfam" id="PF21082"/>
    </source>
</evidence>
<dbReference type="PANTHER" id="PTHR30460:SF0">
    <property type="entry name" value="MODERATE CONDUCTANCE MECHANOSENSITIVE CHANNEL YBIO"/>
    <property type="match status" value="1"/>
</dbReference>
<evidence type="ECO:0000256" key="3">
    <source>
        <dbReference type="ARBA" id="ARBA00022475"/>
    </source>
</evidence>
<dbReference type="SUPFAM" id="SSF82689">
    <property type="entry name" value="Mechanosensitive channel protein MscS (YggB), C-terminal domain"/>
    <property type="match status" value="1"/>
</dbReference>
<dbReference type="FunFam" id="1.10.287.1260:FF:000005">
    <property type="entry name" value="Mechanosensitive ion channel family protein"/>
    <property type="match status" value="1"/>
</dbReference>
<evidence type="ECO:0000256" key="5">
    <source>
        <dbReference type="ARBA" id="ARBA00022989"/>
    </source>
</evidence>
<keyword evidence="3" id="KW-1003">Cell membrane</keyword>
<evidence type="ECO:0000313" key="12">
    <source>
        <dbReference type="EMBL" id="MBC5637351.1"/>
    </source>
</evidence>
<keyword evidence="6 8" id="KW-0472">Membrane</keyword>
<dbReference type="PANTHER" id="PTHR30460">
    <property type="entry name" value="MODERATE CONDUCTANCE MECHANOSENSITIVE CHANNEL YBIO"/>
    <property type="match status" value="1"/>
</dbReference>
<gene>
    <name evidence="12" type="ORF">H8S33_11095</name>
</gene>
<comment type="similarity">
    <text evidence="2">Belongs to the MscS (TC 1.A.23) family.</text>
</comment>
<keyword evidence="5 8" id="KW-1133">Transmembrane helix</keyword>
<dbReference type="Pfam" id="PF00924">
    <property type="entry name" value="MS_channel_2nd"/>
    <property type="match status" value="1"/>
</dbReference>
<dbReference type="FunFam" id="3.30.70.100:FF:000018">
    <property type="entry name" value="MscS mechanosensitive ion channel"/>
    <property type="match status" value="1"/>
</dbReference>
<name>A0A923L6I1_9BACI</name>
<protein>
    <submittedName>
        <fullName evidence="12">Mechanosensitive ion channel family protein</fullName>
    </submittedName>
</protein>
<comment type="subcellular location">
    <subcellularLocation>
        <location evidence="1">Cell membrane</location>
        <topology evidence="1">Multi-pass membrane protein</topology>
    </subcellularLocation>
</comment>
<reference evidence="12" key="1">
    <citation type="submission" date="2020-08" db="EMBL/GenBank/DDBJ databases">
        <title>Genome public.</title>
        <authorList>
            <person name="Liu C."/>
            <person name="Sun Q."/>
        </authorList>
    </citation>
    <scope>NUCLEOTIDE SEQUENCE</scope>
    <source>
        <strain evidence="12">BX22</strain>
    </source>
</reference>
<dbReference type="Pfam" id="PF21088">
    <property type="entry name" value="MS_channel_1st"/>
    <property type="match status" value="1"/>
</dbReference>
<dbReference type="InterPro" id="IPR010920">
    <property type="entry name" value="LSM_dom_sf"/>
</dbReference>
<dbReference type="InterPro" id="IPR011014">
    <property type="entry name" value="MscS_channel_TM-2"/>
</dbReference>